<feature type="domain" description="RNA polymerase subunit H/Rpb5 C-terminal" evidence="4">
    <location>
        <begin position="6"/>
        <end position="78"/>
    </location>
</feature>
<dbReference type="GO" id="GO:0042797">
    <property type="term" value="P:tRNA transcription by RNA polymerase III"/>
    <property type="evidence" value="ECO:0007669"/>
    <property type="project" value="TreeGrafter"/>
</dbReference>
<dbReference type="GO" id="GO:0005737">
    <property type="term" value="C:cytoplasm"/>
    <property type="evidence" value="ECO:0007669"/>
    <property type="project" value="UniProtKB-SubCell"/>
</dbReference>
<dbReference type="EC" id="2.7.7.6" evidence="3"/>
<dbReference type="Proteomes" id="UP000092403">
    <property type="component" value="Unassembled WGS sequence"/>
</dbReference>
<keyword evidence="3 7" id="KW-0808">Transferase</keyword>
<comment type="subcellular location">
    <subcellularLocation>
        <location evidence="3">Cytoplasm</location>
    </subcellularLocation>
</comment>
<dbReference type="PANTHER" id="PTHR10535">
    <property type="entry name" value="DNA-DIRECTED RNA POLYMERASES I, II, AND III SUBUNIT RPABC1"/>
    <property type="match status" value="1"/>
</dbReference>
<evidence type="ECO:0000313" key="5">
    <source>
        <dbReference type="EMBL" id="KYC45727.1"/>
    </source>
</evidence>
<dbReference type="EMBL" id="LNGE01000012">
    <property type="protein sequence ID" value="KYC45727.1"/>
    <property type="molecule type" value="Genomic_DNA"/>
</dbReference>
<dbReference type="GO" id="GO:0000428">
    <property type="term" value="C:DNA-directed RNA polymerase complex"/>
    <property type="evidence" value="ECO:0007669"/>
    <property type="project" value="UniProtKB-KW"/>
</dbReference>
<evidence type="ECO:0000256" key="2">
    <source>
        <dbReference type="ARBA" id="ARBA00023163"/>
    </source>
</evidence>
<keyword evidence="2 3" id="KW-0804">Transcription</keyword>
<dbReference type="Pfam" id="PF01191">
    <property type="entry name" value="RNA_pol_Rpb5_C"/>
    <property type="match status" value="1"/>
</dbReference>
<dbReference type="HAMAP" id="MF_00025">
    <property type="entry name" value="RNApol_Rpo5_RPB5"/>
    <property type="match status" value="1"/>
</dbReference>
<evidence type="ECO:0000313" key="6">
    <source>
        <dbReference type="EMBL" id="KYC47888.1"/>
    </source>
</evidence>
<evidence type="ECO:0000256" key="3">
    <source>
        <dbReference type="HAMAP-Rule" id="MF_00025"/>
    </source>
</evidence>
<dbReference type="NCBIfam" id="NF007129">
    <property type="entry name" value="PRK09570.1"/>
    <property type="match status" value="1"/>
</dbReference>
<dbReference type="InterPro" id="IPR035913">
    <property type="entry name" value="RPB5-like_sf"/>
</dbReference>
<comment type="similarity">
    <text evidence="3">Belongs to the archaeal Rpo5/eukaryotic RPB5 RNA polymerase subunit family.</text>
</comment>
<dbReference type="EMBL" id="LNGF01000014">
    <property type="protein sequence ID" value="KYC47888.1"/>
    <property type="molecule type" value="Genomic_DNA"/>
</dbReference>
<dbReference type="AlphaFoldDB" id="A0A150IYK2"/>
<dbReference type="Proteomes" id="UP000091929">
    <property type="component" value="Unassembled WGS sequence"/>
</dbReference>
<accession>A0A150ISP4</accession>
<keyword evidence="3 7" id="KW-0548">Nucleotidyltransferase</keyword>
<keyword evidence="1 3" id="KW-0240">DNA-directed RNA polymerase</keyword>
<dbReference type="GO" id="GO:0006366">
    <property type="term" value="P:transcription by RNA polymerase II"/>
    <property type="evidence" value="ECO:0007669"/>
    <property type="project" value="TreeGrafter"/>
</dbReference>
<dbReference type="SUPFAM" id="SSF55287">
    <property type="entry name" value="RPB5-like RNA polymerase subunit"/>
    <property type="match status" value="1"/>
</dbReference>
<dbReference type="Proteomes" id="UP000092401">
    <property type="component" value="Unassembled WGS sequence"/>
</dbReference>
<dbReference type="GO" id="GO:0006362">
    <property type="term" value="P:transcription elongation by RNA polymerase I"/>
    <property type="evidence" value="ECO:0007669"/>
    <property type="project" value="TreeGrafter"/>
</dbReference>
<evidence type="ECO:0000313" key="9">
    <source>
        <dbReference type="Proteomes" id="UP000092401"/>
    </source>
</evidence>
<accession>A0A150ILB6</accession>
<dbReference type="InterPro" id="IPR000783">
    <property type="entry name" value="RNA_pol_subH/Rpb5_C"/>
</dbReference>
<evidence type="ECO:0000256" key="1">
    <source>
        <dbReference type="ARBA" id="ARBA00022478"/>
    </source>
</evidence>
<dbReference type="Gene3D" id="3.90.940.20">
    <property type="entry name" value="RPB5-like RNA polymerase subunit"/>
    <property type="match status" value="1"/>
</dbReference>
<dbReference type="EMBL" id="LNJC01000020">
    <property type="protein sequence ID" value="KYC50087.1"/>
    <property type="molecule type" value="Genomic_DNA"/>
</dbReference>
<protein>
    <recommendedName>
        <fullName evidence="3">DNA-directed RNA polymerase subunit Rpo5</fullName>
        <ecNumber evidence="3">2.7.7.6</ecNumber>
    </recommendedName>
    <alternativeName>
        <fullName evidence="3">DNA-directed RNA polymerase subunit H</fullName>
    </alternativeName>
</protein>
<name>A0A150IYK2_9EURY</name>
<keyword evidence="3" id="KW-0963">Cytoplasm</keyword>
<evidence type="ECO:0000313" key="10">
    <source>
        <dbReference type="Proteomes" id="UP000092403"/>
    </source>
</evidence>
<proteinExistence type="inferred from homology"/>
<evidence type="ECO:0000259" key="4">
    <source>
        <dbReference type="Pfam" id="PF01191"/>
    </source>
</evidence>
<evidence type="ECO:0000313" key="7">
    <source>
        <dbReference type="EMBL" id="KYC50087.1"/>
    </source>
</evidence>
<comment type="function">
    <text evidence="3">DNA-dependent RNA polymerase (RNAP) catalyzes the transcription of DNA into RNA using the four ribonucleoside triphosphates as substrates.</text>
</comment>
<organism evidence="7 10">
    <name type="scientific">Candidatus Methanofastidiosum methylothiophilum</name>
    <dbReference type="NCBI Taxonomy" id="1705564"/>
    <lineage>
        <taxon>Archaea</taxon>
        <taxon>Methanobacteriati</taxon>
        <taxon>Methanobacteriota</taxon>
        <taxon>Stenosarchaea group</taxon>
        <taxon>Candidatus Methanofastidiosia</taxon>
        <taxon>Candidatus Methanofastidiosales</taxon>
        <taxon>Candidatus Methanofastidiosaceae</taxon>
        <taxon>Candidatus Methanofastidiosum</taxon>
    </lineage>
</organism>
<dbReference type="GO" id="GO:0003677">
    <property type="term" value="F:DNA binding"/>
    <property type="evidence" value="ECO:0007669"/>
    <property type="project" value="InterPro"/>
</dbReference>
<comment type="subunit">
    <text evidence="3">Part of the RNA polymerase complex.</text>
</comment>
<gene>
    <name evidence="3 7" type="primary">rpoH</name>
    <name evidence="3" type="synonym">rpo5</name>
    <name evidence="5" type="ORF">APG10_00624</name>
    <name evidence="6" type="ORF">APG11_00766</name>
    <name evidence="7" type="ORF">APG12_01081</name>
</gene>
<dbReference type="InterPro" id="IPR014381">
    <property type="entry name" value="Arch_Rpo5/euc_Rpb5"/>
</dbReference>
<dbReference type="PANTHER" id="PTHR10535:SF0">
    <property type="entry name" value="DNA-DIRECTED RNA POLYMERASES I, II, AND III SUBUNIT RPABC1"/>
    <property type="match status" value="1"/>
</dbReference>
<accession>A0A150IYK2</accession>
<sequence length="103" mass="11782">MTKKKINILDNEFVPEHTILTEEESNELLQKFNITYDKLPLILETDPVVKIIGAKYGDIIKIVRSDSPAGKSVFYRYVIGEDAKQGLEEDLVDEIVEEEPTEE</sequence>
<comment type="caution">
    <text evidence="7">The sequence shown here is derived from an EMBL/GenBank/DDBJ whole genome shotgun (WGS) entry which is preliminary data.</text>
</comment>
<dbReference type="GO" id="GO:0003899">
    <property type="term" value="F:DNA-directed RNA polymerase activity"/>
    <property type="evidence" value="ECO:0007669"/>
    <property type="project" value="UniProtKB-UniRule"/>
</dbReference>
<evidence type="ECO:0000313" key="8">
    <source>
        <dbReference type="Proteomes" id="UP000091929"/>
    </source>
</evidence>
<comment type="catalytic activity">
    <reaction evidence="3">
        <text>RNA(n) + a ribonucleoside 5'-triphosphate = RNA(n+1) + diphosphate</text>
        <dbReference type="Rhea" id="RHEA:21248"/>
        <dbReference type="Rhea" id="RHEA-COMP:14527"/>
        <dbReference type="Rhea" id="RHEA-COMP:17342"/>
        <dbReference type="ChEBI" id="CHEBI:33019"/>
        <dbReference type="ChEBI" id="CHEBI:61557"/>
        <dbReference type="ChEBI" id="CHEBI:140395"/>
        <dbReference type="EC" id="2.7.7.6"/>
    </reaction>
</comment>
<reference evidence="8 9" key="1">
    <citation type="journal article" date="2016" name="ISME J.">
        <title>Chasing the elusive Euryarchaeota class WSA2: genomes reveal a uniquely fastidious methyl-reducing methanogen.</title>
        <authorList>
            <person name="Nobu M.K."/>
            <person name="Narihiro T."/>
            <person name="Kuroda K."/>
            <person name="Mei R."/>
            <person name="Liu W.T."/>
        </authorList>
    </citation>
    <scope>NUCLEOTIDE SEQUENCE [LARGE SCALE GENOMIC DNA]</scope>
    <source>
        <strain evidence="5">B03fssc0709_Meth_Bin005</strain>
        <strain evidence="6">B15fssc0709_Meth_Bin003</strain>
        <strain evidence="7">BMIXfssc0709_Meth_Bin006</strain>
    </source>
</reference>